<keyword evidence="3" id="KW-0482">Metalloprotease</keyword>
<dbReference type="Pfam" id="PF05299">
    <property type="entry name" value="Peptidase_M61"/>
    <property type="match status" value="1"/>
</dbReference>
<feature type="signal peptide" evidence="1">
    <location>
        <begin position="1"/>
        <end position="21"/>
    </location>
</feature>
<protein>
    <submittedName>
        <fullName evidence="3">Putative metalloprotease with PDZ domain</fullName>
    </submittedName>
</protein>
<keyword evidence="3" id="KW-0378">Hydrolase</keyword>
<dbReference type="Gene3D" id="1.10.390.10">
    <property type="entry name" value="Neutral Protease Domain 2"/>
    <property type="match status" value="1"/>
</dbReference>
<dbReference type="SUPFAM" id="SSF55486">
    <property type="entry name" value="Metalloproteases ('zincins'), catalytic domain"/>
    <property type="match status" value="1"/>
</dbReference>
<feature type="domain" description="Peptidase M61 catalytic" evidence="2">
    <location>
        <begin position="288"/>
        <end position="370"/>
    </location>
</feature>
<keyword evidence="3" id="KW-0645">Protease</keyword>
<dbReference type="Proteomes" id="UP000564677">
    <property type="component" value="Unassembled WGS sequence"/>
</dbReference>
<dbReference type="InterPro" id="IPR007963">
    <property type="entry name" value="Peptidase_M61_catalytic"/>
</dbReference>
<name>A0A7X5V2X2_9SPHN</name>
<organism evidence="3 4">
    <name type="scientific">Sphingomonas leidyi</name>
    <dbReference type="NCBI Taxonomy" id="68569"/>
    <lineage>
        <taxon>Bacteria</taxon>
        <taxon>Pseudomonadati</taxon>
        <taxon>Pseudomonadota</taxon>
        <taxon>Alphaproteobacteria</taxon>
        <taxon>Sphingomonadales</taxon>
        <taxon>Sphingomonadaceae</taxon>
        <taxon>Sphingomonas</taxon>
    </lineage>
</organism>
<evidence type="ECO:0000259" key="2">
    <source>
        <dbReference type="Pfam" id="PF05299"/>
    </source>
</evidence>
<comment type="caution">
    <text evidence="3">The sequence shown here is derived from an EMBL/GenBank/DDBJ whole genome shotgun (WGS) entry which is preliminary data.</text>
</comment>
<dbReference type="EMBL" id="JAASQV010000005">
    <property type="protein sequence ID" value="NIJ66934.1"/>
    <property type="molecule type" value="Genomic_DNA"/>
</dbReference>
<feature type="chain" id="PRO_5031240100" evidence="1">
    <location>
        <begin position="22"/>
        <end position="571"/>
    </location>
</feature>
<dbReference type="GO" id="GO:0008237">
    <property type="term" value="F:metallopeptidase activity"/>
    <property type="evidence" value="ECO:0007669"/>
    <property type="project" value="UniProtKB-KW"/>
</dbReference>
<evidence type="ECO:0000256" key="1">
    <source>
        <dbReference type="SAM" id="SignalP"/>
    </source>
</evidence>
<keyword evidence="4" id="KW-1185">Reference proteome</keyword>
<evidence type="ECO:0000313" key="3">
    <source>
        <dbReference type="EMBL" id="NIJ66934.1"/>
    </source>
</evidence>
<keyword evidence="1" id="KW-0732">Signal</keyword>
<evidence type="ECO:0000313" key="4">
    <source>
        <dbReference type="Proteomes" id="UP000564677"/>
    </source>
</evidence>
<accession>A0A7X5V2X2</accession>
<sequence length="571" mass="61487">MHHWLRIAALPVLLALGAASAAPAPAISYELAPVLQGDAIAALEVTIRLRADKSGVTTLDWADGWAGEDKLGQWARDIHVQGGTSATPAPHGGRIVRSAPGAPLVMRYRIVSAYDADPSVADSEQARPVVRPGWFYSVGEILYARPVGRDDAPARFAWKGPAGIGFASDTEHSTGLGGRPRSVGDILESIAIGGRDLSVTTIMVKGAPVRVAHVGRFGFDVRAFDRLAGEVVAVERDFWRETGAGPFLITAIPLASMPGRLSYGGTGRSDAFATWIDRDAPLSGLGWLLAHEYFHSWNARQLGRFPETAEAEAYWLSEGFTDFYARRLMLRAGLWTPEKFAADWNEMLRAYAASSFRTAGNVEAAAKFWTGGQDAEKIPYQRGSMLAALWDRQLQAKGLGDLDTVLRAQRDRLRGAAELPRLTDAFAAEMDRAGLDIRPDVDRYLARGEPLFLPEDAFGACARLVTADVPVFDRGWDNAATQRAGNVLTGVDPASNAYAAGLRDGMKILRRTAGEPGNSAVDFVVEVQDGATKRSVTFRPAGGKTLRTQQIVLDSARFAAEPETCKAALAG</sequence>
<dbReference type="InterPro" id="IPR027268">
    <property type="entry name" value="Peptidase_M4/M1_CTD_sf"/>
</dbReference>
<reference evidence="3 4" key="1">
    <citation type="submission" date="2020-03" db="EMBL/GenBank/DDBJ databases">
        <title>Genomic Encyclopedia of Type Strains, Phase IV (KMG-IV): sequencing the most valuable type-strain genomes for metagenomic binning, comparative biology and taxonomic classification.</title>
        <authorList>
            <person name="Goeker M."/>
        </authorList>
    </citation>
    <scope>NUCLEOTIDE SEQUENCE [LARGE SCALE GENOMIC DNA]</scope>
    <source>
        <strain evidence="3 4">DSM 4733</strain>
    </source>
</reference>
<dbReference type="GO" id="GO:0006508">
    <property type="term" value="P:proteolysis"/>
    <property type="evidence" value="ECO:0007669"/>
    <property type="project" value="UniProtKB-KW"/>
</dbReference>
<dbReference type="RefSeq" id="WP_167301252.1">
    <property type="nucleotide sequence ID" value="NZ_JAASQV010000005.1"/>
</dbReference>
<dbReference type="AlphaFoldDB" id="A0A7X5V2X2"/>
<gene>
    <name evidence="3" type="ORF">FHR20_003912</name>
</gene>
<proteinExistence type="predicted"/>